<feature type="region of interest" description="Disordered" evidence="1">
    <location>
        <begin position="1"/>
        <end position="65"/>
    </location>
</feature>
<feature type="non-terminal residue" evidence="2">
    <location>
        <position position="83"/>
    </location>
</feature>
<feature type="compositionally biased region" description="Acidic residues" evidence="1">
    <location>
        <begin position="40"/>
        <end position="54"/>
    </location>
</feature>
<dbReference type="AlphaFoldDB" id="A0A699XM32"/>
<accession>A0A699XM32</accession>
<name>A0A699XM32_TANCI</name>
<evidence type="ECO:0000313" key="2">
    <source>
        <dbReference type="EMBL" id="GFD59128.1"/>
    </source>
</evidence>
<feature type="non-terminal residue" evidence="2">
    <location>
        <position position="1"/>
    </location>
</feature>
<organism evidence="2">
    <name type="scientific">Tanacetum cinerariifolium</name>
    <name type="common">Dalmatian daisy</name>
    <name type="synonym">Chrysanthemum cinerariifolium</name>
    <dbReference type="NCBI Taxonomy" id="118510"/>
    <lineage>
        <taxon>Eukaryota</taxon>
        <taxon>Viridiplantae</taxon>
        <taxon>Streptophyta</taxon>
        <taxon>Embryophyta</taxon>
        <taxon>Tracheophyta</taxon>
        <taxon>Spermatophyta</taxon>
        <taxon>Magnoliopsida</taxon>
        <taxon>eudicotyledons</taxon>
        <taxon>Gunneridae</taxon>
        <taxon>Pentapetalae</taxon>
        <taxon>asterids</taxon>
        <taxon>campanulids</taxon>
        <taxon>Asterales</taxon>
        <taxon>Asteraceae</taxon>
        <taxon>Asteroideae</taxon>
        <taxon>Anthemideae</taxon>
        <taxon>Anthemidinae</taxon>
        <taxon>Tanacetum</taxon>
    </lineage>
</organism>
<evidence type="ECO:0000256" key="1">
    <source>
        <dbReference type="SAM" id="MobiDB-lite"/>
    </source>
</evidence>
<sequence>DTDSEIDIMPPSRKIIKSTVGNPTAHTTSRRAKKVKALPDDGDYEEDAMFDAGDENISPNASPDSKLVLSSNVLKRSERILDP</sequence>
<gene>
    <name evidence="2" type="ORF">Tci_931097</name>
</gene>
<comment type="caution">
    <text evidence="2">The sequence shown here is derived from an EMBL/GenBank/DDBJ whole genome shotgun (WGS) entry which is preliminary data.</text>
</comment>
<protein>
    <submittedName>
        <fullName evidence="2">Uncharacterized protein</fullName>
    </submittedName>
</protein>
<dbReference type="EMBL" id="BKCJ011861415">
    <property type="protein sequence ID" value="GFD59128.1"/>
    <property type="molecule type" value="Genomic_DNA"/>
</dbReference>
<proteinExistence type="predicted"/>
<reference evidence="2" key="1">
    <citation type="journal article" date="2019" name="Sci. Rep.">
        <title>Draft genome of Tanacetum cinerariifolium, the natural source of mosquito coil.</title>
        <authorList>
            <person name="Yamashiro T."/>
            <person name="Shiraishi A."/>
            <person name="Satake H."/>
            <person name="Nakayama K."/>
        </authorList>
    </citation>
    <scope>NUCLEOTIDE SEQUENCE</scope>
</reference>